<gene>
    <name evidence="1" type="ORF">E1B25_01220</name>
</gene>
<dbReference type="OrthoDB" id="1467821at2"/>
<evidence type="ECO:0000313" key="1">
    <source>
        <dbReference type="EMBL" id="TDE40867.1"/>
    </source>
</evidence>
<dbReference type="EMBL" id="SMFP01000001">
    <property type="protein sequence ID" value="TDE40867.1"/>
    <property type="molecule type" value="Genomic_DNA"/>
</dbReference>
<evidence type="ECO:0000313" key="2">
    <source>
        <dbReference type="Proteomes" id="UP000294662"/>
    </source>
</evidence>
<dbReference type="RefSeq" id="WP_132826857.1">
    <property type="nucleotide sequence ID" value="NZ_SMFP01000001.1"/>
</dbReference>
<protein>
    <submittedName>
        <fullName evidence="1">RND transporter</fullName>
    </submittedName>
</protein>
<organism evidence="1 2">
    <name type="scientific">Antarcticimicrobium sediminis</name>
    <dbReference type="NCBI Taxonomy" id="2546227"/>
    <lineage>
        <taxon>Bacteria</taxon>
        <taxon>Pseudomonadati</taxon>
        <taxon>Pseudomonadota</taxon>
        <taxon>Alphaproteobacteria</taxon>
        <taxon>Rhodobacterales</taxon>
        <taxon>Paracoccaceae</taxon>
        <taxon>Antarcticimicrobium</taxon>
    </lineage>
</organism>
<proteinExistence type="predicted"/>
<sequence>MGGLLDRVSWGLAFLLAVTLGLAPFLPEPHILQKLRMLADGSLVRPIDFFDLALHGAPWGLLLAKAGRAWRLRAAASDRR</sequence>
<reference evidence="1 2" key="1">
    <citation type="submission" date="2019-03" db="EMBL/GenBank/DDBJ databases">
        <authorList>
            <person name="Zhang S."/>
        </authorList>
    </citation>
    <scope>NUCLEOTIDE SEQUENCE [LARGE SCALE GENOMIC DNA]</scope>
    <source>
        <strain evidence="1 2">S4J41</strain>
    </source>
</reference>
<accession>A0A4R5F189</accession>
<comment type="caution">
    <text evidence="1">The sequence shown here is derived from an EMBL/GenBank/DDBJ whole genome shotgun (WGS) entry which is preliminary data.</text>
</comment>
<keyword evidence="2" id="KW-1185">Reference proteome</keyword>
<dbReference type="Proteomes" id="UP000294662">
    <property type="component" value="Unassembled WGS sequence"/>
</dbReference>
<dbReference type="AlphaFoldDB" id="A0A4R5F189"/>
<name>A0A4R5F189_9RHOB</name>